<name>A0A0J6YA86_COCIT</name>
<evidence type="ECO:0000313" key="2">
    <source>
        <dbReference type="EMBL" id="KMP03949.1"/>
    </source>
</evidence>
<dbReference type="EMBL" id="DS028094">
    <property type="protein sequence ID" value="KMP03949.1"/>
    <property type="molecule type" value="Genomic_DNA"/>
</dbReference>
<dbReference type="Proteomes" id="UP000054565">
    <property type="component" value="Unassembled WGS sequence"/>
</dbReference>
<dbReference type="AlphaFoldDB" id="A0A0J6YA86"/>
<evidence type="ECO:0000313" key="3">
    <source>
        <dbReference type="Proteomes" id="UP000054565"/>
    </source>
</evidence>
<evidence type="ECO:0000256" key="1">
    <source>
        <dbReference type="SAM" id="MobiDB-lite"/>
    </source>
</evidence>
<protein>
    <submittedName>
        <fullName evidence="2">Uncharacterized protein</fullName>
    </submittedName>
</protein>
<proteinExistence type="predicted"/>
<reference evidence="3" key="1">
    <citation type="journal article" date="2010" name="Genome Res.">
        <title>Population genomic sequencing of Coccidioides fungi reveals recent hybridization and transposon control.</title>
        <authorList>
            <person name="Neafsey D.E."/>
            <person name="Barker B.M."/>
            <person name="Sharpton T.J."/>
            <person name="Stajich J.E."/>
            <person name="Park D.J."/>
            <person name="Whiston E."/>
            <person name="Hung C.-Y."/>
            <person name="McMahan C."/>
            <person name="White J."/>
            <person name="Sykes S."/>
            <person name="Heiman D."/>
            <person name="Young S."/>
            <person name="Zeng Q."/>
            <person name="Abouelleil A."/>
            <person name="Aftuck L."/>
            <person name="Bessette D."/>
            <person name="Brown A."/>
            <person name="FitzGerald M."/>
            <person name="Lui A."/>
            <person name="Macdonald J.P."/>
            <person name="Priest M."/>
            <person name="Orbach M.J."/>
            <person name="Galgiani J.N."/>
            <person name="Kirkland T.N."/>
            <person name="Cole G.T."/>
            <person name="Birren B.W."/>
            <person name="Henn M.R."/>
            <person name="Taylor J.W."/>
            <person name="Rounsley S.D."/>
        </authorList>
    </citation>
    <scope>NUCLEOTIDE SEQUENCE [LARGE SCALE GENOMIC DNA]</scope>
    <source>
        <strain evidence="3">RMSCC 2394</strain>
    </source>
</reference>
<sequence>MSAALPLQRRYLVMRSASALCRHGREKVPEGKFLDLAAGCLWKLRLIYVKDEFGYYGKIVSDKPRSDDQCENSNKSKQKEARKQREVTSDHGNRQGERDPLDMEKCEGLSAC</sequence>
<accession>A0A0J6YA86</accession>
<feature type="region of interest" description="Disordered" evidence="1">
    <location>
        <begin position="62"/>
        <end position="112"/>
    </location>
</feature>
<feature type="compositionally biased region" description="Basic and acidic residues" evidence="1">
    <location>
        <begin position="77"/>
        <end position="112"/>
    </location>
</feature>
<gene>
    <name evidence="2" type="ORF">CIRG_03641</name>
</gene>
<organism evidence="2 3">
    <name type="scientific">Coccidioides immitis RMSCC 2394</name>
    <dbReference type="NCBI Taxonomy" id="404692"/>
    <lineage>
        <taxon>Eukaryota</taxon>
        <taxon>Fungi</taxon>
        <taxon>Dikarya</taxon>
        <taxon>Ascomycota</taxon>
        <taxon>Pezizomycotina</taxon>
        <taxon>Eurotiomycetes</taxon>
        <taxon>Eurotiomycetidae</taxon>
        <taxon>Onygenales</taxon>
        <taxon>Onygenaceae</taxon>
        <taxon>Coccidioides</taxon>
    </lineage>
</organism>